<evidence type="ECO:0000313" key="4">
    <source>
        <dbReference type="EMBL" id="EAY00484.1"/>
    </source>
</evidence>
<dbReference type="PANTHER" id="PTHR32083">
    <property type="entry name" value="CILIA AND FLAGELLA-ASSOCIATED PROTEIN 58-RELATED"/>
    <property type="match status" value="1"/>
</dbReference>
<evidence type="ECO:0000256" key="1">
    <source>
        <dbReference type="ARBA" id="ARBA00023054"/>
    </source>
</evidence>
<evidence type="ECO:0000256" key="2">
    <source>
        <dbReference type="SAM" id="Coils"/>
    </source>
</evidence>
<organism evidence="4 5">
    <name type="scientific">Trichomonas vaginalis (strain ATCC PRA-98 / G3)</name>
    <dbReference type="NCBI Taxonomy" id="412133"/>
    <lineage>
        <taxon>Eukaryota</taxon>
        <taxon>Metamonada</taxon>
        <taxon>Parabasalia</taxon>
        <taxon>Trichomonadida</taxon>
        <taxon>Trichomonadidae</taxon>
        <taxon>Trichomonas</taxon>
    </lineage>
</organism>
<dbReference type="AlphaFoldDB" id="A2F3L6"/>
<proteinExistence type="predicted"/>
<sequence>MTKYVDPNFLPSLLDTALNETKECGYLYALKMQQIQEIYKENSDLDHQIEQISMKIQNEKGFMDNSESIIQNLQKECENLQKENDDKKEELFKSIMDNCTYETYQGEYPFKYLNGVEGATPLVFGNILKSFLLAQKTKLFRLYDTHRKLTQNVFCLVDEDPENYKISENLDFPQNLRYSVTNKFEDAISQSEIPDYIPESNYSKSIISQIDIPQMNQSNNGVEFEVINMFNTDSKRNYLVDTYIHKLRDRSQKSHEKVLSLLNDIEKLPVPDVDYSNPTLKSPSFTHDTANTIKDAQNAINRFATVISMGHISQIETENAIHEQLTDLVDSIKSANKNLSNFFHQGKIQPINTNNEQKETSVHVIPPSQVEKTFDLAESADEVLREVSTQQNLMIENMVSIQNQLRENEVRAKSTPISSSSSIDISDIIKLQDEIVQKQNEEFNEISEIFELLPQNIKDSLKNIPFPGKESLENNSEPNLDLDFEIPKLTPKYKPKQSSNSDLLATVRSRKYLYYSRPEDLQIQQRVVEEENKIQKIYDDWLAKNFTYDEAKDPIAIAAELNGLKEQLQQKEELLSKRKQQNAINEDKNKTNVPKREQLQKSIGDLQKEINVYEKGLKTADDKSAKFRDLIREMTKKISETKLKIDKKEKAQKVINELTNKINSIDDYIKEQKQKIKEGAN</sequence>
<dbReference type="VEuPathDB" id="TrichDB:TVAG_317690"/>
<dbReference type="KEGG" id="tva:4758305"/>
<keyword evidence="5" id="KW-1185">Reference proteome</keyword>
<accession>A2F3L6</accession>
<evidence type="ECO:0000256" key="3">
    <source>
        <dbReference type="SAM" id="MobiDB-lite"/>
    </source>
</evidence>
<dbReference type="InParanoid" id="A2F3L6"/>
<keyword evidence="1 2" id="KW-0175">Coiled coil</keyword>
<dbReference type="RefSeq" id="XP_001313413.1">
    <property type="nucleotide sequence ID" value="XM_001313412.1"/>
</dbReference>
<reference evidence="4" key="1">
    <citation type="submission" date="2006-10" db="EMBL/GenBank/DDBJ databases">
        <authorList>
            <person name="Amadeo P."/>
            <person name="Zhao Q."/>
            <person name="Wortman J."/>
            <person name="Fraser-Liggett C."/>
            <person name="Carlton J."/>
        </authorList>
    </citation>
    <scope>NUCLEOTIDE SEQUENCE</scope>
    <source>
        <strain evidence="4">G3</strain>
    </source>
</reference>
<feature type="region of interest" description="Disordered" evidence="3">
    <location>
        <begin position="576"/>
        <end position="596"/>
    </location>
</feature>
<dbReference type="VEuPathDB" id="TrichDB:TVAGG3_0551720"/>
<name>A2F3L6_TRIV3</name>
<dbReference type="Proteomes" id="UP000001542">
    <property type="component" value="Unassembled WGS sequence"/>
</dbReference>
<feature type="coiled-coil region" evidence="2">
    <location>
        <begin position="63"/>
        <end position="90"/>
    </location>
</feature>
<dbReference type="EMBL" id="DS113599">
    <property type="protein sequence ID" value="EAY00484.1"/>
    <property type="molecule type" value="Genomic_DNA"/>
</dbReference>
<evidence type="ECO:0000313" key="5">
    <source>
        <dbReference type="Proteomes" id="UP000001542"/>
    </source>
</evidence>
<feature type="compositionally biased region" description="Basic and acidic residues" evidence="3">
    <location>
        <begin position="585"/>
        <end position="596"/>
    </location>
</feature>
<reference evidence="4" key="2">
    <citation type="journal article" date="2007" name="Science">
        <title>Draft genome sequence of the sexually transmitted pathogen Trichomonas vaginalis.</title>
        <authorList>
            <person name="Carlton J.M."/>
            <person name="Hirt R.P."/>
            <person name="Silva J.C."/>
            <person name="Delcher A.L."/>
            <person name="Schatz M."/>
            <person name="Zhao Q."/>
            <person name="Wortman J.R."/>
            <person name="Bidwell S.L."/>
            <person name="Alsmark U.C.M."/>
            <person name="Besteiro S."/>
            <person name="Sicheritz-Ponten T."/>
            <person name="Noel C.J."/>
            <person name="Dacks J.B."/>
            <person name="Foster P.G."/>
            <person name="Simillion C."/>
            <person name="Van de Peer Y."/>
            <person name="Miranda-Saavedra D."/>
            <person name="Barton G.J."/>
            <person name="Westrop G.D."/>
            <person name="Mueller S."/>
            <person name="Dessi D."/>
            <person name="Fiori P.L."/>
            <person name="Ren Q."/>
            <person name="Paulsen I."/>
            <person name="Zhang H."/>
            <person name="Bastida-Corcuera F.D."/>
            <person name="Simoes-Barbosa A."/>
            <person name="Brown M.T."/>
            <person name="Hayes R.D."/>
            <person name="Mukherjee M."/>
            <person name="Okumura C.Y."/>
            <person name="Schneider R."/>
            <person name="Smith A.J."/>
            <person name="Vanacova S."/>
            <person name="Villalvazo M."/>
            <person name="Haas B.J."/>
            <person name="Pertea M."/>
            <person name="Feldblyum T.V."/>
            <person name="Utterback T.R."/>
            <person name="Shu C.L."/>
            <person name="Osoegawa K."/>
            <person name="de Jong P.J."/>
            <person name="Hrdy I."/>
            <person name="Horvathova L."/>
            <person name="Zubacova Z."/>
            <person name="Dolezal P."/>
            <person name="Malik S.B."/>
            <person name="Logsdon J.M. Jr."/>
            <person name="Henze K."/>
            <person name="Gupta A."/>
            <person name="Wang C.C."/>
            <person name="Dunne R.L."/>
            <person name="Upcroft J.A."/>
            <person name="Upcroft P."/>
            <person name="White O."/>
            <person name="Salzberg S.L."/>
            <person name="Tang P."/>
            <person name="Chiu C.-H."/>
            <person name="Lee Y.-S."/>
            <person name="Embley T.M."/>
            <person name="Coombs G.H."/>
            <person name="Mottram J.C."/>
            <person name="Tachezy J."/>
            <person name="Fraser-Liggett C.M."/>
            <person name="Johnson P.J."/>
        </authorList>
    </citation>
    <scope>NUCLEOTIDE SEQUENCE [LARGE SCALE GENOMIC DNA]</scope>
    <source>
        <strain evidence="4">G3</strain>
    </source>
</reference>
<dbReference type="SMR" id="A2F3L6"/>
<protein>
    <submittedName>
        <fullName evidence="4">Uncharacterized protein</fullName>
    </submittedName>
</protein>
<gene>
    <name evidence="4" type="ORF">TVAG_317690</name>
</gene>